<dbReference type="InterPro" id="IPR029058">
    <property type="entry name" value="AB_hydrolase_fold"/>
</dbReference>
<dbReference type="Gene3D" id="3.40.50.1820">
    <property type="entry name" value="alpha/beta hydrolase"/>
    <property type="match status" value="1"/>
</dbReference>
<evidence type="ECO:0000313" key="3">
    <source>
        <dbReference type="Proteomes" id="UP000256645"/>
    </source>
</evidence>
<comment type="caution">
    <text evidence="2">The sequence shown here is derived from an EMBL/GenBank/DDBJ whole genome shotgun (WGS) entry which is preliminary data.</text>
</comment>
<dbReference type="Pfam" id="PF13646">
    <property type="entry name" value="HEAT_2"/>
    <property type="match status" value="4"/>
</dbReference>
<dbReference type="GO" id="GO:0016491">
    <property type="term" value="F:oxidoreductase activity"/>
    <property type="evidence" value="ECO:0007669"/>
    <property type="project" value="TreeGrafter"/>
</dbReference>
<dbReference type="PANTHER" id="PTHR12697">
    <property type="entry name" value="PBS LYASE HEAT-LIKE PROTEIN"/>
    <property type="match status" value="1"/>
</dbReference>
<name>A0A3D8QNT9_9HELO</name>
<protein>
    <recommendedName>
        <fullName evidence="1">NACHT domain-containing protein</fullName>
    </recommendedName>
</protein>
<feature type="domain" description="NACHT" evidence="1">
    <location>
        <begin position="773"/>
        <end position="904"/>
    </location>
</feature>
<dbReference type="SUPFAM" id="SSF52540">
    <property type="entry name" value="P-loop containing nucleoside triphosphate hydrolases"/>
    <property type="match status" value="1"/>
</dbReference>
<dbReference type="InterPro" id="IPR011989">
    <property type="entry name" value="ARM-like"/>
</dbReference>
<reference evidence="2 3" key="1">
    <citation type="journal article" date="2018" name="IMA Fungus">
        <title>IMA Genome-F 9: Draft genome sequence of Annulohypoxylon stygium, Aspergillus mulundensis, Berkeleyomyces basicola (syn. Thielaviopsis basicola), Ceratocystis smalleyi, two Cercospora beticola strains, Coleophoma cylindrospora, Fusarium fracticaudum, Phialophora cf. hyalina, and Morchella septimelata.</title>
        <authorList>
            <person name="Wingfield B.D."/>
            <person name="Bills G.F."/>
            <person name="Dong Y."/>
            <person name="Huang W."/>
            <person name="Nel W.J."/>
            <person name="Swalarsk-Parry B.S."/>
            <person name="Vaghefi N."/>
            <person name="Wilken P.M."/>
            <person name="An Z."/>
            <person name="de Beer Z.W."/>
            <person name="De Vos L."/>
            <person name="Chen L."/>
            <person name="Duong T.A."/>
            <person name="Gao Y."/>
            <person name="Hammerbacher A."/>
            <person name="Kikkert J.R."/>
            <person name="Li Y."/>
            <person name="Li H."/>
            <person name="Li K."/>
            <person name="Li Q."/>
            <person name="Liu X."/>
            <person name="Ma X."/>
            <person name="Naidoo K."/>
            <person name="Pethybridge S.J."/>
            <person name="Sun J."/>
            <person name="Steenkamp E.T."/>
            <person name="van der Nest M.A."/>
            <person name="van Wyk S."/>
            <person name="Wingfield M.J."/>
            <person name="Xiong C."/>
            <person name="Yue Q."/>
            <person name="Zhang X."/>
        </authorList>
    </citation>
    <scope>NUCLEOTIDE SEQUENCE [LARGE SCALE GENOMIC DNA]</scope>
    <source>
        <strain evidence="2 3">BP6252</strain>
    </source>
</reference>
<dbReference type="PANTHER" id="PTHR12697:SF5">
    <property type="entry name" value="DEOXYHYPUSINE HYDROXYLASE"/>
    <property type="match status" value="1"/>
</dbReference>
<sequence>MSLWQKWKVRLESFSKGQPEAQEQHRGSYTPGIRVLHKPPEYVCDVVFVHGLSGNIEETGWARDDTALTALTSQIDSARIMTFGYDARVNQLSEIVSKERVEDHASQLLIQISKDRTQEHDCSTPIIFVTHGFGGLVCEDAFANPNHRNKDHDNIFRLVYGIIFLDTPHYRAGIAEWATMSAKAMGFVKEVKQNIWDFLKDDLDRFASMQTEFRNIFEKKCEDRIIYCFSSVGRPKNGLSISPEWAIMPWFGTMAIDSNHFDMTRFQTLNPENLKMLEYKLSGWLKDIPKDKTKSAITLETLLQTRPTKPRLEEEPLFKAKNPYTDKDIKGLLDFAFEFILSVIADSDDIRMSLKSIFFICELEKEPLQDKLRADTEVAQKFIQWLLSLRAKPLTDRSPLLRDSQYVQKTTKSGTHNVLWNQLCILPNSGSFGQSNKVTSVDKVILYYSDALRKHYESIQNKKYTDNIKSFYALNKGLRTGTKRERSDFEDGLREIGMEYTQSSTISTGTVISRSLSMDIGINSIITELAFLELRAQENTESCKTIIPIALDKDPPPFLDMLKPWITPSDIAEDSLLYQNQALHEMFFELLKCIFEEFHDNIKAFEDCYKKCVKGLTNYKSIVRLPSEQDFMTNVKNETSNTLSHIIRNRLTTYRIVSPYKDIITFLDSVNHRITANVDQNKIRDANVALLAYYSKPGRLSIERISGAELPMDQCYINLALIERVENRIRESQSNLLDFTSPKVDKVRSNIPVPLPKLFDRRILSNGKRITPKRILIQGLAGVGKTTLCKKIVYDYIHNNMWQGSFDYLFWIPLRKLKGKSESAYDIESLIHNIYFPMETDNNTLAKALAEVIENKDTDSRSSRTLFLLDGLDEVSDKAYSLDDINGFLQNLLRKPNVIITSRPQRNYLETLDLELEITEFSQGQIEAYIDNKEVIEDPKKAMEIRSFLKANPLIQGLVRIPIQLDIVCYNWNLADFSPDALTTITKIYTAIMQKLWQKDISSLEKILPQDSFQTMDLLEVEMKKKAIKDFLGGFAFTGLNNDITEFNLRDQTQIKELLSKQGFQLPSPWINKFENLSFLRSSDKTLLDEEKSYHFLHLTMQEYFAAEYFVTRWKAEDKLILSIKEPTSSISPQEFLRNEKYNPRYNFFWRFVVGLIQTNGSQELLDFFTLLEAEPRDLLGPTHQRLVMNFLCEISSSDSHTNEFERLRGNLENRLFLWMLFELKLNIHPTMLFRREVPERLLERLLKEDDNQTKIKALAAVKRRPKEAQHIFDTAVSWPTASRSYGLPTEPVNVPISNVEVLSEEILEPIISSLEKKDPSIRAAVAEVLSCQTSLPMEILARLTETLWAKDLNLRTIAADAIGRQSSLPQDILTILIKAMKDEDPKVRRAAISAFGHQASLPQEVLTGLAETLKDEDPKLRHAAASALGHQASLPTSILTSLVEAVKAKDLNRRTIATDILMHQPMLPQAILTSLRKALEDKDSKVKSTVAKILGHQASPSKETFTSLTKALRDKDLNVRTIAADAIGRQSSLPQEILTILIETMKDEDPKVRRAAISAFGHQASLPQEVLMGLVKTLKDKDSNVKTIAAEALGRQASLSQEILTSLFETMKDEDPKVRRAAISAFGHQASLPQEVLMGLVKTLKDKDSNVKTIAADAIGRQSSLPQEILMSLFETMKDEDWKVRCAAISAFGHQDSLPQEVLMGLAKTLKDKDSNVRTLAAEALGRQDSLPQEIVTSLAKTMKDEDPKVRHAAASALSYQASLPREILASLTEALKDKDANIRTIVADTLGRQASLPNETLKSLTEEIKDKHSNFRTTAGDLLGRQASLPPEILKSLTKALKNNDPNIRAIAAAILGSQASLPQVIMESLTETLKDKRPNIRSIVATALVRRAKLPDNIIDSLLLELDTDSKIRPNIVFMLLKYAHFRSTLQKLNTLTLKTLYKRCLEESFHQDSSCYLKDTTLFINIPKRDFQFQLTREQLQRFEDIIREARNEIGYPPDSVLLGSEM</sequence>
<dbReference type="InterPro" id="IPR007111">
    <property type="entry name" value="NACHT_NTPase"/>
</dbReference>
<proteinExistence type="predicted"/>
<dbReference type="Proteomes" id="UP000256645">
    <property type="component" value="Unassembled WGS sequence"/>
</dbReference>
<organism evidence="2 3">
    <name type="scientific">Coleophoma cylindrospora</name>
    <dbReference type="NCBI Taxonomy" id="1849047"/>
    <lineage>
        <taxon>Eukaryota</taxon>
        <taxon>Fungi</taxon>
        <taxon>Dikarya</taxon>
        <taxon>Ascomycota</taxon>
        <taxon>Pezizomycotina</taxon>
        <taxon>Leotiomycetes</taxon>
        <taxon>Helotiales</taxon>
        <taxon>Dermateaceae</taxon>
        <taxon>Coleophoma</taxon>
    </lineage>
</organism>
<dbReference type="SUPFAM" id="SSF53474">
    <property type="entry name" value="alpha/beta-Hydrolases"/>
    <property type="match status" value="1"/>
</dbReference>
<dbReference type="OrthoDB" id="3543169at2759"/>
<evidence type="ECO:0000259" key="1">
    <source>
        <dbReference type="PROSITE" id="PS50837"/>
    </source>
</evidence>
<evidence type="ECO:0000313" key="2">
    <source>
        <dbReference type="EMBL" id="RDW63459.1"/>
    </source>
</evidence>
<dbReference type="SUPFAM" id="SSF48371">
    <property type="entry name" value="ARM repeat"/>
    <property type="match status" value="1"/>
</dbReference>
<dbReference type="InterPro" id="IPR027417">
    <property type="entry name" value="P-loop_NTPase"/>
</dbReference>
<dbReference type="Gene3D" id="1.25.10.10">
    <property type="entry name" value="Leucine-rich Repeat Variant"/>
    <property type="match status" value="4"/>
</dbReference>
<dbReference type="PROSITE" id="PS50837">
    <property type="entry name" value="NACHT"/>
    <property type="match status" value="1"/>
</dbReference>
<dbReference type="EMBL" id="PDLM01000013">
    <property type="protein sequence ID" value="RDW63459.1"/>
    <property type="molecule type" value="Genomic_DNA"/>
</dbReference>
<gene>
    <name evidence="2" type="ORF">BP6252_11004</name>
</gene>
<keyword evidence="3" id="KW-1185">Reference proteome</keyword>
<dbReference type="InterPro" id="IPR016024">
    <property type="entry name" value="ARM-type_fold"/>
</dbReference>
<dbReference type="Pfam" id="PF05729">
    <property type="entry name" value="NACHT"/>
    <property type="match status" value="1"/>
</dbReference>
<dbReference type="Gene3D" id="3.40.50.300">
    <property type="entry name" value="P-loop containing nucleotide triphosphate hydrolases"/>
    <property type="match status" value="1"/>
</dbReference>
<dbReference type="InterPro" id="IPR055496">
    <property type="entry name" value="DUF7068"/>
</dbReference>
<accession>A0A3D8QNT9</accession>
<dbReference type="Pfam" id="PF23238">
    <property type="entry name" value="DUF7068"/>
    <property type="match status" value="1"/>
</dbReference>